<feature type="compositionally biased region" description="Polar residues" evidence="1">
    <location>
        <begin position="357"/>
        <end position="372"/>
    </location>
</feature>
<keyword evidence="2" id="KW-1133">Transmembrane helix</keyword>
<feature type="compositionally biased region" description="Polar residues" evidence="1">
    <location>
        <begin position="700"/>
        <end position="710"/>
    </location>
</feature>
<keyword evidence="2" id="KW-0812">Transmembrane</keyword>
<dbReference type="Gene3D" id="1.10.510.10">
    <property type="entry name" value="Transferase(Phosphotransferase) domain 1"/>
    <property type="match status" value="1"/>
</dbReference>
<evidence type="ECO:0000313" key="4">
    <source>
        <dbReference type="EMBL" id="KAG2484839.1"/>
    </source>
</evidence>
<reference evidence="4" key="1">
    <citation type="journal article" date="2020" name="bioRxiv">
        <title>Comparative genomics of Chlamydomonas.</title>
        <authorList>
            <person name="Craig R.J."/>
            <person name="Hasan A.R."/>
            <person name="Ness R.W."/>
            <person name="Keightley P.D."/>
        </authorList>
    </citation>
    <scope>NUCLEOTIDE SEQUENCE</scope>
    <source>
        <strain evidence="4">CCAP 11/70</strain>
    </source>
</reference>
<dbReference type="GO" id="GO:0004674">
    <property type="term" value="F:protein serine/threonine kinase activity"/>
    <property type="evidence" value="ECO:0007669"/>
    <property type="project" value="TreeGrafter"/>
</dbReference>
<feature type="region of interest" description="Disordered" evidence="1">
    <location>
        <begin position="612"/>
        <end position="644"/>
    </location>
</feature>
<dbReference type="SMART" id="SM00220">
    <property type="entry name" value="S_TKc"/>
    <property type="match status" value="1"/>
</dbReference>
<dbReference type="InterPro" id="IPR000719">
    <property type="entry name" value="Prot_kinase_dom"/>
</dbReference>
<organism evidence="4 5">
    <name type="scientific">Edaphochlamys debaryana</name>
    <dbReference type="NCBI Taxonomy" id="47281"/>
    <lineage>
        <taxon>Eukaryota</taxon>
        <taxon>Viridiplantae</taxon>
        <taxon>Chlorophyta</taxon>
        <taxon>core chlorophytes</taxon>
        <taxon>Chlorophyceae</taxon>
        <taxon>CS clade</taxon>
        <taxon>Chlamydomonadales</taxon>
        <taxon>Chlamydomonadales incertae sedis</taxon>
        <taxon>Edaphochlamys</taxon>
    </lineage>
</organism>
<feature type="region of interest" description="Disordered" evidence="1">
    <location>
        <begin position="690"/>
        <end position="721"/>
    </location>
</feature>
<dbReference type="Pfam" id="PF00069">
    <property type="entry name" value="Pkinase"/>
    <property type="match status" value="1"/>
</dbReference>
<dbReference type="AlphaFoldDB" id="A0A836BRI0"/>
<dbReference type="PROSITE" id="PS50011">
    <property type="entry name" value="PROTEIN_KINASE_DOM"/>
    <property type="match status" value="1"/>
</dbReference>
<name>A0A836BRI0_9CHLO</name>
<feature type="compositionally biased region" description="Basic and acidic residues" evidence="1">
    <location>
        <begin position="762"/>
        <end position="779"/>
    </location>
</feature>
<evidence type="ECO:0000259" key="3">
    <source>
        <dbReference type="PROSITE" id="PS50011"/>
    </source>
</evidence>
<dbReference type="InterPro" id="IPR008271">
    <property type="entry name" value="Ser/Thr_kinase_AS"/>
</dbReference>
<feature type="transmembrane region" description="Helical" evidence="2">
    <location>
        <begin position="192"/>
        <end position="216"/>
    </location>
</feature>
<feature type="compositionally biased region" description="Polar residues" evidence="1">
    <location>
        <begin position="621"/>
        <end position="632"/>
    </location>
</feature>
<accession>A0A836BRI0</accession>
<keyword evidence="5" id="KW-1185">Reference proteome</keyword>
<sequence>MDLLAGRPPPVPSPGAPKEAWGFLMFDDIWMIHRTCLAPILAQEVAVSYPRPAVAPGVQTVTADANFTQAGCSTDPAAPAITRCYPLALIYDNFVLYGANADSYGKPQQTGYVVWLRETRVKCETVLEVDCVARLGSLGCFYSLFPKRGNGTQGLQQPPPPPGAANGLLDGAPQPADQAAAGQGEAGDDSQVVLGAVLGAVLGGVALLAIAAVIVVRIRQQRARSQGTAEVDAAPPKTSDPGFKPSPGSAQEDVEKGASPPAPGFAAARVNGGVAVRPIDKDKLVEARCSGMSDPSSKSRARSRQLTSDVHEAMIASELIPDPITAKTPMQPHIDLDLHLGPEAVQAVGGKLAPVSRQPTSTDRASSTSLNGGSDAGRPPAKGEVTLLPVVLGKGTFGRVVEGVWNEQRVAVKLLNLGLLADEQQQEKHLALVGAAVTAAGKGAALPVEGVAMGSAEAERQGRHAGAEAWESLMQLLSVASGLTPFQLETHAGHAKVEVAGSTHAPATVSTAACSAASSVAALLEATSDHPSGVAVPVAMAVAPKGVAASPTSGAPATVSGTMTGVTQASTSAALNSAAVGTSTQENTQPALEPQGHGQAHALGLDQVDLESGSRVRDLAPSTSATPPSGVSTYPPKLPVEGAGCSPINDDVAPAQRLSASESVVRQAECALAMPDCTKLMAVNEITAASASSGHDLGQAVTSRSLSDVGSTGAGSGAPANRALQRTGASLHGEAWSPMVHIRPDSVPETPDIVGPDLEGGENARGESAAKDASEEAEKGAGPVNEEEAAARKANKRDALEAALRRTFLAEVEVLARIEHPNIVRLLAACVKPPQMCLVMERMDTSLDRVLYGRGPDGARKLLPLGTVVHIAMQVCSALAYLHPTIIHRDLKPGNVLLSNIDSPTPTVKLADFGLSRLQSTIRITRNADAGTASYMAPETLNPYNLTISHHVDMYALGIIVWEMLAGRRPWEGMGLVQVAFAVASQQQRPNIADIDPDRCPPRLRKLVEGCWEADPRRRPAASEAAKELLLLQKMSLEV</sequence>
<feature type="region of interest" description="Disordered" evidence="1">
    <location>
        <begin position="577"/>
        <end position="597"/>
    </location>
</feature>
<dbReference type="GO" id="GO:0005524">
    <property type="term" value="F:ATP binding"/>
    <property type="evidence" value="ECO:0007669"/>
    <property type="project" value="InterPro"/>
</dbReference>
<dbReference type="EMBL" id="JAEHOE010000141">
    <property type="protein sequence ID" value="KAG2484839.1"/>
    <property type="molecule type" value="Genomic_DNA"/>
</dbReference>
<dbReference type="InterPro" id="IPR011009">
    <property type="entry name" value="Kinase-like_dom_sf"/>
</dbReference>
<comment type="caution">
    <text evidence="4">The sequence shown here is derived from an EMBL/GenBank/DDBJ whole genome shotgun (WGS) entry which is preliminary data.</text>
</comment>
<evidence type="ECO:0000256" key="1">
    <source>
        <dbReference type="SAM" id="MobiDB-lite"/>
    </source>
</evidence>
<feature type="domain" description="Protein kinase" evidence="3">
    <location>
        <begin position="706"/>
        <end position="1031"/>
    </location>
</feature>
<proteinExistence type="predicted"/>
<dbReference type="Gene3D" id="3.30.200.20">
    <property type="entry name" value="Phosphorylase Kinase, domain 1"/>
    <property type="match status" value="1"/>
</dbReference>
<feature type="compositionally biased region" description="Polar residues" evidence="1">
    <location>
        <begin position="577"/>
        <end position="590"/>
    </location>
</feature>
<dbReference type="InterPro" id="IPR051681">
    <property type="entry name" value="Ser/Thr_Kinases-Pseudokinases"/>
</dbReference>
<dbReference type="OrthoDB" id="546600at2759"/>
<feature type="compositionally biased region" description="Low complexity" evidence="1">
    <location>
        <begin position="164"/>
        <end position="184"/>
    </location>
</feature>
<gene>
    <name evidence="4" type="ORF">HYH03_016405</name>
</gene>
<dbReference type="SUPFAM" id="SSF56112">
    <property type="entry name" value="Protein kinase-like (PK-like)"/>
    <property type="match status" value="1"/>
</dbReference>
<feature type="region of interest" description="Disordered" evidence="1">
    <location>
        <begin position="224"/>
        <end position="266"/>
    </location>
</feature>
<evidence type="ECO:0000256" key="2">
    <source>
        <dbReference type="SAM" id="Phobius"/>
    </source>
</evidence>
<dbReference type="PANTHER" id="PTHR44329:SF214">
    <property type="entry name" value="PROTEIN KINASE DOMAIN-CONTAINING PROTEIN"/>
    <property type="match status" value="1"/>
</dbReference>
<dbReference type="PANTHER" id="PTHR44329">
    <property type="entry name" value="SERINE/THREONINE-PROTEIN KINASE TNNI3K-RELATED"/>
    <property type="match status" value="1"/>
</dbReference>
<keyword evidence="2" id="KW-0472">Membrane</keyword>
<dbReference type="Proteomes" id="UP000612055">
    <property type="component" value="Unassembled WGS sequence"/>
</dbReference>
<feature type="region of interest" description="Disordered" evidence="1">
    <location>
        <begin position="151"/>
        <end position="184"/>
    </location>
</feature>
<feature type="region of interest" description="Disordered" evidence="1">
    <location>
        <begin position="353"/>
        <end position="381"/>
    </location>
</feature>
<dbReference type="PROSITE" id="PS00108">
    <property type="entry name" value="PROTEIN_KINASE_ST"/>
    <property type="match status" value="1"/>
</dbReference>
<protein>
    <recommendedName>
        <fullName evidence="3">Protein kinase domain-containing protein</fullName>
    </recommendedName>
</protein>
<evidence type="ECO:0000313" key="5">
    <source>
        <dbReference type="Proteomes" id="UP000612055"/>
    </source>
</evidence>
<feature type="region of interest" description="Disordered" evidence="1">
    <location>
        <begin position="744"/>
        <end position="791"/>
    </location>
</feature>